<evidence type="ECO:0000256" key="1">
    <source>
        <dbReference type="SAM" id="SignalP"/>
    </source>
</evidence>
<keyword evidence="4" id="KW-1185">Reference proteome</keyword>
<dbReference type="Gene3D" id="1.20.1270.390">
    <property type="match status" value="1"/>
</dbReference>
<name>A0A919F9L5_9XANT</name>
<evidence type="ECO:0000313" key="4">
    <source>
        <dbReference type="Proteomes" id="UP000623958"/>
    </source>
</evidence>
<reference evidence="3" key="2">
    <citation type="submission" date="2020-09" db="EMBL/GenBank/DDBJ databases">
        <authorList>
            <person name="Sun Q."/>
            <person name="Ohkuma M."/>
        </authorList>
    </citation>
    <scope>NUCLEOTIDE SEQUENCE</scope>
    <source>
        <strain evidence="3">JCM 13306</strain>
    </source>
</reference>
<dbReference type="InterPro" id="IPR025511">
    <property type="entry name" value="DUF4398"/>
</dbReference>
<gene>
    <name evidence="3" type="primary">uptD</name>
    <name evidence="3" type="ORF">GCM10009090_27180</name>
</gene>
<dbReference type="RefSeq" id="WP_140727051.1">
    <property type="nucleotide sequence ID" value="NZ_BNBA01000023.1"/>
</dbReference>
<dbReference type="Proteomes" id="UP000623958">
    <property type="component" value="Unassembled WGS sequence"/>
</dbReference>
<dbReference type="Pfam" id="PF14346">
    <property type="entry name" value="DUF4398"/>
    <property type="match status" value="1"/>
</dbReference>
<keyword evidence="1" id="KW-0732">Signal</keyword>
<sequence>MTASFAQMRRSLYVTACALAFALPAFAQVAPPELAVAEQAVQQATQADADQYAPDLVNLARQELMQAQQAAMDRGERKQVPRLAARAAADADLARVRSEEAVARAQLEQRRAEVARLQSSLAGEGDR</sequence>
<evidence type="ECO:0000313" key="3">
    <source>
        <dbReference type="EMBL" id="GHH56848.1"/>
    </source>
</evidence>
<protein>
    <submittedName>
        <fullName evidence="3">Membrane protein</fullName>
    </submittedName>
</protein>
<feature type="domain" description="DUF4398" evidence="2">
    <location>
        <begin position="32"/>
        <end position="109"/>
    </location>
</feature>
<feature type="signal peptide" evidence="1">
    <location>
        <begin position="1"/>
        <end position="27"/>
    </location>
</feature>
<feature type="chain" id="PRO_5037333919" evidence="1">
    <location>
        <begin position="28"/>
        <end position="127"/>
    </location>
</feature>
<reference evidence="3" key="1">
    <citation type="journal article" date="2014" name="Int. J. Syst. Evol. Microbiol.">
        <title>Complete genome sequence of Corynebacterium casei LMG S-19264T (=DSM 44701T), isolated from a smear-ripened cheese.</title>
        <authorList>
            <consortium name="US DOE Joint Genome Institute (JGI-PGF)"/>
            <person name="Walter F."/>
            <person name="Albersmeier A."/>
            <person name="Kalinowski J."/>
            <person name="Ruckert C."/>
        </authorList>
    </citation>
    <scope>NUCLEOTIDE SEQUENCE</scope>
    <source>
        <strain evidence="3">JCM 13306</strain>
    </source>
</reference>
<dbReference type="EMBL" id="BNBA01000023">
    <property type="protein sequence ID" value="GHH56848.1"/>
    <property type="molecule type" value="Genomic_DNA"/>
</dbReference>
<organism evidence="3 4">
    <name type="scientific">Xanthomonas boreopolis</name>
    <dbReference type="NCBI Taxonomy" id="86183"/>
    <lineage>
        <taxon>Bacteria</taxon>
        <taxon>Pseudomonadati</taxon>
        <taxon>Pseudomonadota</taxon>
        <taxon>Gammaproteobacteria</taxon>
        <taxon>Lysobacterales</taxon>
        <taxon>Lysobacteraceae</taxon>
        <taxon>Xanthomonas</taxon>
    </lineage>
</organism>
<evidence type="ECO:0000259" key="2">
    <source>
        <dbReference type="Pfam" id="PF14346"/>
    </source>
</evidence>
<proteinExistence type="predicted"/>
<accession>A0A919F9L5</accession>
<comment type="caution">
    <text evidence="3">The sequence shown here is derived from an EMBL/GenBank/DDBJ whole genome shotgun (WGS) entry which is preliminary data.</text>
</comment>
<dbReference type="AlphaFoldDB" id="A0A919F9L5"/>